<dbReference type="RefSeq" id="WP_190260750.1">
    <property type="nucleotide sequence ID" value="NZ_CP053923.1"/>
</dbReference>
<evidence type="ECO:0000259" key="1">
    <source>
        <dbReference type="Pfam" id="PF14491"/>
    </source>
</evidence>
<feature type="domain" description="DUF4435" evidence="1">
    <location>
        <begin position="22"/>
        <end position="245"/>
    </location>
</feature>
<dbReference type="Pfam" id="PF14491">
    <property type="entry name" value="DUF4435"/>
    <property type="match status" value="1"/>
</dbReference>
<reference evidence="2 3" key="1">
    <citation type="submission" date="2020-05" db="EMBL/GenBank/DDBJ databases">
        <title>Complete closed genome sequence of Defluviicoccus vanus.</title>
        <authorList>
            <person name="Bessarab I."/>
            <person name="Arumugam K."/>
            <person name="Maszenan A.M."/>
            <person name="Seviour R.J."/>
            <person name="Williams R.B."/>
        </authorList>
    </citation>
    <scope>NUCLEOTIDE SEQUENCE [LARGE SCALE GENOMIC DNA]</scope>
    <source>
        <strain evidence="2 3">Ben 114</strain>
    </source>
</reference>
<name>A0A7H1N3I2_9PROT</name>
<gene>
    <name evidence="2" type="ORF">HQ394_14185</name>
</gene>
<keyword evidence="3" id="KW-1185">Reference proteome</keyword>
<sequence>MGIARSEKARRAKSVFYRAFNDVDIYVEDTARGSLKLYTCIFQRVVIGPSKRIDTVFALGGRDAVLRACSEDQEEGGRRRIYVIDGDLTLFADAPGRSLKRLLTLRRYCIENYLIDEDAIIDLLDEEDIESTKIELRMQFAFRTWVTQTERPLFALFLLYSVHHHAMCSEPTVSYPVNKLVSSSDGTIDINKVCSRMKEIKEGIVAALSAHEYKKRMTASLTHCKQVSSSKLSFISGRDYLLPLVIMRMRSITRLRADNAVIKQRLAMKCDLSELMEDVTLIFCSV</sequence>
<dbReference type="KEGG" id="dvn:HQ394_14185"/>
<evidence type="ECO:0000313" key="2">
    <source>
        <dbReference type="EMBL" id="QNT70268.1"/>
    </source>
</evidence>
<dbReference type="AlphaFoldDB" id="A0A7H1N3I2"/>
<dbReference type="Proteomes" id="UP000516369">
    <property type="component" value="Chromosome"/>
</dbReference>
<organism evidence="2 3">
    <name type="scientific">Defluviicoccus vanus</name>
    <dbReference type="NCBI Taxonomy" id="111831"/>
    <lineage>
        <taxon>Bacteria</taxon>
        <taxon>Pseudomonadati</taxon>
        <taxon>Pseudomonadota</taxon>
        <taxon>Alphaproteobacteria</taxon>
        <taxon>Rhodospirillales</taxon>
        <taxon>Rhodospirillaceae</taxon>
        <taxon>Defluviicoccus</taxon>
    </lineage>
</organism>
<proteinExistence type="predicted"/>
<evidence type="ECO:0000313" key="3">
    <source>
        <dbReference type="Proteomes" id="UP000516369"/>
    </source>
</evidence>
<dbReference type="InterPro" id="IPR029492">
    <property type="entry name" value="DUF4435"/>
</dbReference>
<dbReference type="EMBL" id="CP053923">
    <property type="protein sequence ID" value="QNT70268.1"/>
    <property type="molecule type" value="Genomic_DNA"/>
</dbReference>
<accession>A0A7H1N3I2</accession>
<protein>
    <submittedName>
        <fullName evidence="2">DUF4435 domain-containing protein</fullName>
    </submittedName>
</protein>